<dbReference type="InterPro" id="IPR029016">
    <property type="entry name" value="GAF-like_dom_sf"/>
</dbReference>
<name>A0ABW4DNU4_9LACO</name>
<keyword evidence="2 5" id="KW-0805">Transcription regulation</keyword>
<keyword evidence="4 5" id="KW-0804">Transcription</keyword>
<gene>
    <name evidence="5 7" type="primary">hrcA</name>
    <name evidence="7" type="ORF">ACFQ4L_05170</name>
</gene>
<dbReference type="PIRSF" id="PIRSF005485">
    <property type="entry name" value="HrcA"/>
    <property type="match status" value="1"/>
</dbReference>
<dbReference type="EMBL" id="JBHTOF010000034">
    <property type="protein sequence ID" value="MFD1465483.1"/>
    <property type="molecule type" value="Genomic_DNA"/>
</dbReference>
<evidence type="ECO:0000256" key="2">
    <source>
        <dbReference type="ARBA" id="ARBA00023015"/>
    </source>
</evidence>
<keyword evidence="3 5" id="KW-0346">Stress response</keyword>
<feature type="domain" description="Heat-inducible transcription repressor HrcA C-terminal" evidence="6">
    <location>
        <begin position="104"/>
        <end position="331"/>
    </location>
</feature>
<proteinExistence type="inferred from homology"/>
<keyword evidence="8" id="KW-1185">Reference proteome</keyword>
<dbReference type="PANTHER" id="PTHR34824:SF1">
    <property type="entry name" value="HEAT-INDUCIBLE TRANSCRIPTION REPRESSOR HRCA"/>
    <property type="match status" value="1"/>
</dbReference>
<accession>A0ABW4DNU4</accession>
<dbReference type="Proteomes" id="UP001597244">
    <property type="component" value="Unassembled WGS sequence"/>
</dbReference>
<comment type="function">
    <text evidence="5">Negative regulator of class I heat shock genes (grpE-dnaK-dnaJ and groELS operons). Prevents heat-shock induction of these operons.</text>
</comment>
<dbReference type="InterPro" id="IPR021153">
    <property type="entry name" value="HrcA_C"/>
</dbReference>
<comment type="similarity">
    <text evidence="5">Belongs to the HrcA family.</text>
</comment>
<dbReference type="Gene3D" id="1.10.10.10">
    <property type="entry name" value="Winged helix-like DNA-binding domain superfamily/Winged helix DNA-binding domain"/>
    <property type="match status" value="1"/>
</dbReference>
<dbReference type="InterPro" id="IPR036388">
    <property type="entry name" value="WH-like_DNA-bd_sf"/>
</dbReference>
<evidence type="ECO:0000256" key="1">
    <source>
        <dbReference type="ARBA" id="ARBA00022491"/>
    </source>
</evidence>
<organism evidence="7 8">
    <name type="scientific">Lapidilactobacillus mulanensis</name>
    <dbReference type="NCBI Taxonomy" id="2485999"/>
    <lineage>
        <taxon>Bacteria</taxon>
        <taxon>Bacillati</taxon>
        <taxon>Bacillota</taxon>
        <taxon>Bacilli</taxon>
        <taxon>Lactobacillales</taxon>
        <taxon>Lactobacillaceae</taxon>
        <taxon>Lapidilactobacillus</taxon>
    </lineage>
</organism>
<evidence type="ECO:0000256" key="3">
    <source>
        <dbReference type="ARBA" id="ARBA00023016"/>
    </source>
</evidence>
<dbReference type="InterPro" id="IPR023120">
    <property type="entry name" value="WHTH_transcript_rep_HrcA_IDD"/>
</dbReference>
<sequence length="356" mass="39814">MPTKRQALILTEIVRIYNETGQPVGSKTLMNQLPIQISSATIRNEMAALEEDGLIMKNHTSSGRLPSTSGYRYYLDYLLQPSVVSPQVFSTISQDFDRDFHEIDDIVKQSANILSNLTNYTSISLGPETINVTLTGFRLIPLGGDLVIAILATSMGSVESRVYRIPASISSDDLEKAVRIINDHLVGLPIDQVKQQLATEMPQLLTKYLHSPDGFLDMFGDVLRHAAAEHFYIGGRSNLLNSVQPDDLNRIKSIYQLLDKESVFPSLLDLRPNNDHQQSTDKPISVKLGDEFDNALLNDYGLITARYHVADHGEGIIAILGPTSMPYSQLIGLMQLFTDELVKKIYEYYNHFHDDS</sequence>
<protein>
    <recommendedName>
        <fullName evidence="5">Heat-inducible transcription repressor HrcA</fullName>
    </recommendedName>
</protein>
<dbReference type="Gene3D" id="3.30.390.60">
    <property type="entry name" value="Heat-inducible transcription repressor hrca homolog, domain 3"/>
    <property type="match status" value="1"/>
</dbReference>
<dbReference type="InterPro" id="IPR036390">
    <property type="entry name" value="WH_DNA-bd_sf"/>
</dbReference>
<dbReference type="Gene3D" id="3.30.450.40">
    <property type="match status" value="1"/>
</dbReference>
<evidence type="ECO:0000259" key="6">
    <source>
        <dbReference type="Pfam" id="PF01628"/>
    </source>
</evidence>
<comment type="caution">
    <text evidence="7">The sequence shown here is derived from an EMBL/GenBank/DDBJ whole genome shotgun (WGS) entry which is preliminary data.</text>
</comment>
<dbReference type="SUPFAM" id="SSF46785">
    <property type="entry name" value="Winged helix' DNA-binding domain"/>
    <property type="match status" value="1"/>
</dbReference>
<evidence type="ECO:0000313" key="7">
    <source>
        <dbReference type="EMBL" id="MFD1465483.1"/>
    </source>
</evidence>
<reference evidence="8" key="1">
    <citation type="journal article" date="2019" name="Int. J. Syst. Evol. Microbiol.">
        <title>The Global Catalogue of Microorganisms (GCM) 10K type strain sequencing project: providing services to taxonomists for standard genome sequencing and annotation.</title>
        <authorList>
            <consortium name="The Broad Institute Genomics Platform"/>
            <consortium name="The Broad Institute Genome Sequencing Center for Infectious Disease"/>
            <person name="Wu L."/>
            <person name="Ma J."/>
        </authorList>
    </citation>
    <scope>NUCLEOTIDE SEQUENCE [LARGE SCALE GENOMIC DNA]</scope>
    <source>
        <strain evidence="8">CCM 8951</strain>
    </source>
</reference>
<dbReference type="NCBIfam" id="TIGR00331">
    <property type="entry name" value="hrcA"/>
    <property type="match status" value="1"/>
</dbReference>
<dbReference type="PANTHER" id="PTHR34824">
    <property type="entry name" value="HEAT-INDUCIBLE TRANSCRIPTION REPRESSOR HRCA"/>
    <property type="match status" value="1"/>
</dbReference>
<dbReference type="RefSeq" id="WP_125576456.1">
    <property type="nucleotide sequence ID" value="NZ_JBHTOF010000034.1"/>
</dbReference>
<keyword evidence="1 5" id="KW-0678">Repressor</keyword>
<dbReference type="InterPro" id="IPR002571">
    <property type="entry name" value="HrcA"/>
</dbReference>
<dbReference type="Pfam" id="PF01628">
    <property type="entry name" value="HrcA"/>
    <property type="match status" value="1"/>
</dbReference>
<evidence type="ECO:0000256" key="4">
    <source>
        <dbReference type="ARBA" id="ARBA00023163"/>
    </source>
</evidence>
<dbReference type="SUPFAM" id="SSF55781">
    <property type="entry name" value="GAF domain-like"/>
    <property type="match status" value="1"/>
</dbReference>
<evidence type="ECO:0000313" key="8">
    <source>
        <dbReference type="Proteomes" id="UP001597244"/>
    </source>
</evidence>
<evidence type="ECO:0000256" key="5">
    <source>
        <dbReference type="HAMAP-Rule" id="MF_00081"/>
    </source>
</evidence>
<dbReference type="HAMAP" id="MF_00081">
    <property type="entry name" value="HrcA"/>
    <property type="match status" value="1"/>
</dbReference>